<accession>A0A4Q7LQU1</accession>
<comment type="caution">
    <text evidence="2">The sequence shown here is derived from an EMBL/GenBank/DDBJ whole genome shotgun (WGS) entry which is preliminary data.</text>
</comment>
<sequence>MTARTPSLIVLTIAGALAIGGCTPSDAGPPATGDVSLDDAAAPVTHVHAIDVDEATGEIRVATHAGIYGASVTDDGSQALERVGSWRGDAMGMVRAAGRILFSGHPAPDETGPANLGVKTLSADGAAEVIALDGEVDFHAMAAHGPSVAGWDSVSGAVVSSSDGGASWQSGAVAPVRSLAWSPDGATLLATTPDGLMASADAGASFAPAETAPLLVLVANTDGDAVNPRIVGVDTAGVLHTSSDGVSWQELGESPIMPEALTVTDSGRIVVASTSLALISDADGLNWQSLFRY</sequence>
<dbReference type="InterPro" id="IPR015943">
    <property type="entry name" value="WD40/YVTN_repeat-like_dom_sf"/>
</dbReference>
<evidence type="ECO:0000313" key="3">
    <source>
        <dbReference type="Proteomes" id="UP000293519"/>
    </source>
</evidence>
<reference evidence="2 3" key="1">
    <citation type="journal article" date="2015" name="Stand. Genomic Sci.">
        <title>Genomic Encyclopedia of Bacterial and Archaeal Type Strains, Phase III: the genomes of soil and plant-associated and newly described type strains.</title>
        <authorList>
            <person name="Whitman W.B."/>
            <person name="Woyke T."/>
            <person name="Klenk H.P."/>
            <person name="Zhou Y."/>
            <person name="Lilburn T.G."/>
            <person name="Beck B.J."/>
            <person name="De Vos P."/>
            <person name="Vandamme P."/>
            <person name="Eisen J.A."/>
            <person name="Garrity G."/>
            <person name="Hugenholtz P."/>
            <person name="Kyrpides N.C."/>
        </authorList>
    </citation>
    <scope>NUCLEOTIDE SEQUENCE [LARGE SCALE GENOMIC DNA]</scope>
    <source>
        <strain evidence="2 3">CV2</strain>
    </source>
</reference>
<organism evidence="2 3">
    <name type="scientific">Microcella putealis</name>
    <dbReference type="NCBI Taxonomy" id="337005"/>
    <lineage>
        <taxon>Bacteria</taxon>
        <taxon>Bacillati</taxon>
        <taxon>Actinomycetota</taxon>
        <taxon>Actinomycetes</taxon>
        <taxon>Micrococcales</taxon>
        <taxon>Microbacteriaceae</taxon>
        <taxon>Microcella</taxon>
    </lineage>
</organism>
<feature type="chain" id="PRO_5020439208" description="BNR/Asp-box repeat protein" evidence="1">
    <location>
        <begin position="28"/>
        <end position="293"/>
    </location>
</feature>
<feature type="signal peptide" evidence="1">
    <location>
        <begin position="1"/>
        <end position="27"/>
    </location>
</feature>
<dbReference type="OrthoDB" id="9764804at2"/>
<keyword evidence="3" id="KW-1185">Reference proteome</keyword>
<dbReference type="Proteomes" id="UP000293519">
    <property type="component" value="Unassembled WGS sequence"/>
</dbReference>
<protein>
    <recommendedName>
        <fullName evidence="4">BNR/Asp-box repeat protein</fullName>
    </recommendedName>
</protein>
<keyword evidence="1" id="KW-0732">Signal</keyword>
<gene>
    <name evidence="2" type="ORF">EV141_1891</name>
</gene>
<evidence type="ECO:0000313" key="2">
    <source>
        <dbReference type="EMBL" id="RZS56427.1"/>
    </source>
</evidence>
<dbReference type="RefSeq" id="WP_130485674.1">
    <property type="nucleotide sequence ID" value="NZ_SGWW01000003.1"/>
</dbReference>
<dbReference type="PROSITE" id="PS51257">
    <property type="entry name" value="PROKAR_LIPOPROTEIN"/>
    <property type="match status" value="1"/>
</dbReference>
<dbReference type="EMBL" id="SGWW01000003">
    <property type="protein sequence ID" value="RZS56427.1"/>
    <property type="molecule type" value="Genomic_DNA"/>
</dbReference>
<dbReference type="Gene3D" id="2.130.10.10">
    <property type="entry name" value="YVTN repeat-like/Quinoprotein amine dehydrogenase"/>
    <property type="match status" value="1"/>
</dbReference>
<evidence type="ECO:0008006" key="4">
    <source>
        <dbReference type="Google" id="ProtNLM"/>
    </source>
</evidence>
<proteinExistence type="predicted"/>
<dbReference type="AlphaFoldDB" id="A0A4Q7LQU1"/>
<dbReference type="SUPFAM" id="SSF110296">
    <property type="entry name" value="Oligoxyloglucan reducing end-specific cellobiohydrolase"/>
    <property type="match status" value="1"/>
</dbReference>
<evidence type="ECO:0000256" key="1">
    <source>
        <dbReference type="SAM" id="SignalP"/>
    </source>
</evidence>
<name>A0A4Q7LQU1_9MICO</name>